<proteinExistence type="predicted"/>
<organism evidence="1 2">
    <name type="scientific">Toxocara canis</name>
    <name type="common">Canine roundworm</name>
    <dbReference type="NCBI Taxonomy" id="6265"/>
    <lineage>
        <taxon>Eukaryota</taxon>
        <taxon>Metazoa</taxon>
        <taxon>Ecdysozoa</taxon>
        <taxon>Nematoda</taxon>
        <taxon>Chromadorea</taxon>
        <taxon>Rhabditida</taxon>
        <taxon>Spirurina</taxon>
        <taxon>Ascaridomorpha</taxon>
        <taxon>Ascaridoidea</taxon>
        <taxon>Toxocaridae</taxon>
        <taxon>Toxocara</taxon>
    </lineage>
</organism>
<dbReference type="Proteomes" id="UP000031036">
    <property type="component" value="Unassembled WGS sequence"/>
</dbReference>
<keyword evidence="2" id="KW-1185">Reference proteome</keyword>
<dbReference type="AlphaFoldDB" id="A0A0B2V1D9"/>
<comment type="caution">
    <text evidence="1">The sequence shown here is derived from an EMBL/GenBank/DDBJ whole genome shotgun (WGS) entry which is preliminary data.</text>
</comment>
<name>A0A0B2V1D9_TOXCA</name>
<reference evidence="1 2" key="1">
    <citation type="submission" date="2014-11" db="EMBL/GenBank/DDBJ databases">
        <title>Genetic blueprint of the zoonotic pathogen Toxocara canis.</title>
        <authorList>
            <person name="Zhu X.-Q."/>
            <person name="Korhonen P.K."/>
            <person name="Cai H."/>
            <person name="Young N.D."/>
            <person name="Nejsum P."/>
            <person name="von Samson-Himmelstjerna G."/>
            <person name="Boag P.R."/>
            <person name="Tan P."/>
            <person name="Li Q."/>
            <person name="Min J."/>
            <person name="Yang Y."/>
            <person name="Wang X."/>
            <person name="Fang X."/>
            <person name="Hall R.S."/>
            <person name="Hofmann A."/>
            <person name="Sternberg P.W."/>
            <person name="Jex A.R."/>
            <person name="Gasser R.B."/>
        </authorList>
    </citation>
    <scope>NUCLEOTIDE SEQUENCE [LARGE SCALE GENOMIC DNA]</scope>
    <source>
        <strain evidence="1">PN_DK_2014</strain>
    </source>
</reference>
<protein>
    <submittedName>
        <fullName evidence="1">Uncharacterized protein</fullName>
    </submittedName>
</protein>
<dbReference type="EMBL" id="JPKZ01002765">
    <property type="protein sequence ID" value="KHN75284.1"/>
    <property type="molecule type" value="Genomic_DNA"/>
</dbReference>
<gene>
    <name evidence="1" type="ORF">Tcan_13385</name>
</gene>
<sequence>MKKELFVELVIAVSVFTLPQKSLQVTSKSAILTGPLQRKIICWHLIDKCKLVNANNTSQCDELGSLCFDRTKICVVMERFCRDATNDEEGCEAGVKKCCENIVKQILSTA</sequence>
<accession>A0A0B2V1D9</accession>
<evidence type="ECO:0000313" key="1">
    <source>
        <dbReference type="EMBL" id="KHN75284.1"/>
    </source>
</evidence>
<evidence type="ECO:0000313" key="2">
    <source>
        <dbReference type="Proteomes" id="UP000031036"/>
    </source>
</evidence>